<dbReference type="EMBL" id="JBHSMX010000065">
    <property type="protein sequence ID" value="MFC5523385.1"/>
    <property type="molecule type" value="Genomic_DNA"/>
</dbReference>
<dbReference type="SMART" id="SM00938">
    <property type="entry name" value="P-II"/>
    <property type="match status" value="1"/>
</dbReference>
<dbReference type="InterPro" id="IPR015867">
    <property type="entry name" value="N-reg_PII/ATP_PRibTrfase_C"/>
</dbReference>
<proteinExistence type="predicted"/>
<dbReference type="SUPFAM" id="SSF54913">
    <property type="entry name" value="GlnB-like"/>
    <property type="match status" value="1"/>
</dbReference>
<sequence>MNFKYVVAIVPSEAVESLERQLRIMGVGGITLTRVKGFGEYKNFFTSDWLSEHTKIEIFTEESKVEALLNALLETALSDVPGAGIAAVMSVEKFLHLRCGAEVLPDPSV</sequence>
<dbReference type="RefSeq" id="WP_068832861.1">
    <property type="nucleotide sequence ID" value="NZ_JBHSMX010000065.1"/>
</dbReference>
<evidence type="ECO:0000313" key="2">
    <source>
        <dbReference type="Proteomes" id="UP001596084"/>
    </source>
</evidence>
<dbReference type="Proteomes" id="UP001596084">
    <property type="component" value="Unassembled WGS sequence"/>
</dbReference>
<name>A0ABW0QFK6_9BURK</name>
<accession>A0ABW0QFK6</accession>
<gene>
    <name evidence="1" type="ORF">ACFPP7_21070</name>
</gene>
<dbReference type="InterPro" id="IPR002187">
    <property type="entry name" value="N-reg_PII"/>
</dbReference>
<evidence type="ECO:0000313" key="1">
    <source>
        <dbReference type="EMBL" id="MFC5523385.1"/>
    </source>
</evidence>
<dbReference type="InterPro" id="IPR011322">
    <property type="entry name" value="N-reg_PII-like_a/b"/>
</dbReference>
<dbReference type="Pfam" id="PF00543">
    <property type="entry name" value="P-II"/>
    <property type="match status" value="1"/>
</dbReference>
<comment type="caution">
    <text evidence="1">The sequence shown here is derived from an EMBL/GenBank/DDBJ whole genome shotgun (WGS) entry which is preliminary data.</text>
</comment>
<protein>
    <submittedName>
        <fullName evidence="1">P-II family nitrogen regulator</fullName>
    </submittedName>
</protein>
<organism evidence="1 2">
    <name type="scientific">Polaromonas jejuensis</name>
    <dbReference type="NCBI Taxonomy" id="457502"/>
    <lineage>
        <taxon>Bacteria</taxon>
        <taxon>Pseudomonadati</taxon>
        <taxon>Pseudomonadota</taxon>
        <taxon>Betaproteobacteria</taxon>
        <taxon>Burkholderiales</taxon>
        <taxon>Comamonadaceae</taxon>
        <taxon>Polaromonas</taxon>
    </lineage>
</organism>
<reference evidence="2" key="1">
    <citation type="journal article" date="2019" name="Int. J. Syst. Evol. Microbiol.">
        <title>The Global Catalogue of Microorganisms (GCM) 10K type strain sequencing project: providing services to taxonomists for standard genome sequencing and annotation.</title>
        <authorList>
            <consortium name="The Broad Institute Genomics Platform"/>
            <consortium name="The Broad Institute Genome Sequencing Center for Infectious Disease"/>
            <person name="Wu L."/>
            <person name="Ma J."/>
        </authorList>
    </citation>
    <scope>NUCLEOTIDE SEQUENCE [LARGE SCALE GENOMIC DNA]</scope>
    <source>
        <strain evidence="2">CGMCC 4.7277</strain>
    </source>
</reference>
<dbReference type="PROSITE" id="PS51343">
    <property type="entry name" value="PII_GLNB_DOM"/>
    <property type="match status" value="1"/>
</dbReference>
<keyword evidence="2" id="KW-1185">Reference proteome</keyword>
<dbReference type="PRINTS" id="PR00340">
    <property type="entry name" value="PIIGLNB"/>
</dbReference>
<dbReference type="Gene3D" id="3.30.70.120">
    <property type="match status" value="1"/>
</dbReference>